<dbReference type="GO" id="GO:0006446">
    <property type="term" value="P:regulation of translational initiation"/>
    <property type="evidence" value="ECO:0007669"/>
    <property type="project" value="TreeGrafter"/>
</dbReference>
<dbReference type="Pfam" id="PF01205">
    <property type="entry name" value="Impact_N"/>
    <property type="match status" value="1"/>
</dbReference>
<dbReference type="Gene3D" id="3.30.230.30">
    <property type="entry name" value="Impact, N-terminal domain"/>
    <property type="match status" value="1"/>
</dbReference>
<dbReference type="PANTHER" id="PTHR16301:SF20">
    <property type="entry name" value="IMPACT FAMILY MEMBER YIGZ"/>
    <property type="match status" value="1"/>
</dbReference>
<evidence type="ECO:0000256" key="1">
    <source>
        <dbReference type="ARBA" id="ARBA00007665"/>
    </source>
</evidence>
<dbReference type="Proteomes" id="UP000245539">
    <property type="component" value="Unassembled WGS sequence"/>
</dbReference>
<evidence type="ECO:0000313" key="4">
    <source>
        <dbReference type="Proteomes" id="UP000245539"/>
    </source>
</evidence>
<dbReference type="OrthoDB" id="9813771at2"/>
<protein>
    <submittedName>
        <fullName evidence="3">YigZ family protein</fullName>
    </submittedName>
</protein>
<dbReference type="GO" id="GO:0005737">
    <property type="term" value="C:cytoplasm"/>
    <property type="evidence" value="ECO:0007669"/>
    <property type="project" value="TreeGrafter"/>
</dbReference>
<dbReference type="InterPro" id="IPR020568">
    <property type="entry name" value="Ribosomal_Su5_D2-typ_SF"/>
</dbReference>
<dbReference type="AlphaFoldDB" id="A0A317CGV6"/>
<dbReference type="InterPro" id="IPR001498">
    <property type="entry name" value="Impact_N"/>
</dbReference>
<evidence type="ECO:0000259" key="2">
    <source>
        <dbReference type="Pfam" id="PF01205"/>
    </source>
</evidence>
<dbReference type="SUPFAM" id="SSF54211">
    <property type="entry name" value="Ribosomal protein S5 domain 2-like"/>
    <property type="match status" value="1"/>
</dbReference>
<comment type="caution">
    <text evidence="3">The sequence shown here is derived from an EMBL/GenBank/DDBJ whole genome shotgun (WGS) entry which is preliminary data.</text>
</comment>
<dbReference type="PROSITE" id="PS00910">
    <property type="entry name" value="UPF0029"/>
    <property type="match status" value="1"/>
</dbReference>
<comment type="similarity">
    <text evidence="1">Belongs to the IMPACT family.</text>
</comment>
<keyword evidence="4" id="KW-1185">Reference proteome</keyword>
<dbReference type="InterPro" id="IPR023582">
    <property type="entry name" value="Impact"/>
</dbReference>
<evidence type="ECO:0000313" key="3">
    <source>
        <dbReference type="EMBL" id="PWQ96643.1"/>
    </source>
</evidence>
<proteinExistence type="inferred from homology"/>
<dbReference type="SUPFAM" id="SSF54980">
    <property type="entry name" value="EF-G C-terminal domain-like"/>
    <property type="match status" value="1"/>
</dbReference>
<accession>A0A317CGV6</accession>
<reference evidence="3 4" key="1">
    <citation type="submission" date="2018-05" db="EMBL/GenBank/DDBJ databases">
        <title>Leucothrix arctica sp. nov., isolated from Arctic seawater.</title>
        <authorList>
            <person name="Choi A."/>
            <person name="Baek K."/>
        </authorList>
    </citation>
    <scope>NUCLEOTIDE SEQUENCE [LARGE SCALE GENOMIC DNA]</scope>
    <source>
        <strain evidence="3 4">JCM 18388</strain>
    </source>
</reference>
<dbReference type="GO" id="GO:0017111">
    <property type="term" value="F:ribonucleoside triphosphate phosphatase activity"/>
    <property type="evidence" value="ECO:0007669"/>
    <property type="project" value="UniProtKB-ARBA"/>
</dbReference>
<dbReference type="GO" id="GO:0043168">
    <property type="term" value="F:anion binding"/>
    <property type="evidence" value="ECO:0007669"/>
    <property type="project" value="UniProtKB-ARBA"/>
</dbReference>
<dbReference type="GO" id="GO:0032561">
    <property type="term" value="F:guanyl ribonucleotide binding"/>
    <property type="evidence" value="ECO:0007669"/>
    <property type="project" value="UniProtKB-ARBA"/>
</dbReference>
<feature type="domain" description="Impact N-terminal" evidence="2">
    <location>
        <begin position="29"/>
        <end position="134"/>
    </location>
</feature>
<dbReference type="PANTHER" id="PTHR16301">
    <property type="entry name" value="IMPACT-RELATED"/>
    <property type="match status" value="1"/>
</dbReference>
<dbReference type="InterPro" id="IPR035647">
    <property type="entry name" value="EFG_III/V"/>
</dbReference>
<dbReference type="EMBL" id="QGKM01000036">
    <property type="protein sequence ID" value="PWQ96643.1"/>
    <property type="molecule type" value="Genomic_DNA"/>
</dbReference>
<dbReference type="InterPro" id="IPR036956">
    <property type="entry name" value="Impact_N_sf"/>
</dbReference>
<gene>
    <name evidence="3" type="ORF">DKW60_12735</name>
</gene>
<dbReference type="Gene3D" id="3.30.70.240">
    <property type="match status" value="1"/>
</dbReference>
<organism evidence="3 4">
    <name type="scientific">Leucothrix pacifica</name>
    <dbReference type="NCBI Taxonomy" id="1247513"/>
    <lineage>
        <taxon>Bacteria</taxon>
        <taxon>Pseudomonadati</taxon>
        <taxon>Pseudomonadota</taxon>
        <taxon>Gammaproteobacteria</taxon>
        <taxon>Thiotrichales</taxon>
        <taxon>Thiotrichaceae</taxon>
        <taxon>Leucothrix</taxon>
    </lineage>
</organism>
<name>A0A317CGV6_9GAMM</name>
<sequence length="218" mass="24406">MNHGYTLQSLRKPYTTIAETFEFEIEPIKHSRFIAHAQAVGTDEEAAMVFIESIRQRYPDARHHCWAYQLREAERVRFSDDGEPGGSAGRPMLSQLQGREVFDIIVVVVRYFGGTKLGVGGLMRAYGGAVAQLLDRAPLRTVIPTLPLWLEYDYSDTSSVEAMFADMKLQSSETNYGEAVSVCLQVPDADILDLYDRLKTQVGGRIRLMLPDGLEASL</sequence>
<dbReference type="InterPro" id="IPR020569">
    <property type="entry name" value="UPF0029_Impact_CS"/>
</dbReference>